<reference evidence="3 4" key="1">
    <citation type="journal article" date="2020" name="Microorganisms">
        <title>Osmotic Adaptation and Compatible Solute Biosynthesis of Phototrophic Bacteria as Revealed from Genome Analyses.</title>
        <authorList>
            <person name="Imhoff J.F."/>
            <person name="Rahn T."/>
            <person name="Kunzel S."/>
            <person name="Keller A."/>
            <person name="Neulinger S.C."/>
        </authorList>
    </citation>
    <scope>NUCLEOTIDE SEQUENCE [LARGE SCALE GENOMIC DNA]</scope>
    <source>
        <strain evidence="3 4">DSM 6210</strain>
    </source>
</reference>
<organism evidence="3 4">
    <name type="scientific">Thiohalocapsa halophila</name>
    <dbReference type="NCBI Taxonomy" id="69359"/>
    <lineage>
        <taxon>Bacteria</taxon>
        <taxon>Pseudomonadati</taxon>
        <taxon>Pseudomonadota</taxon>
        <taxon>Gammaproteobacteria</taxon>
        <taxon>Chromatiales</taxon>
        <taxon>Chromatiaceae</taxon>
        <taxon>Thiohalocapsa</taxon>
    </lineage>
</organism>
<name>A0ABS1CFV4_9GAMM</name>
<dbReference type="Pfam" id="PF04809">
    <property type="entry name" value="HupH_C"/>
    <property type="match status" value="2"/>
</dbReference>
<evidence type="ECO:0000259" key="2">
    <source>
        <dbReference type="Pfam" id="PF04809"/>
    </source>
</evidence>
<evidence type="ECO:0000256" key="1">
    <source>
        <dbReference type="ARBA" id="ARBA00010832"/>
    </source>
</evidence>
<evidence type="ECO:0000313" key="4">
    <source>
        <dbReference type="Proteomes" id="UP000748752"/>
    </source>
</evidence>
<comment type="similarity">
    <text evidence="1">Belongs to the HupH/HyaF family.</text>
</comment>
<feature type="domain" description="HupH hydrogenase expression protein C-terminal" evidence="2">
    <location>
        <begin position="64"/>
        <end position="166"/>
    </location>
</feature>
<feature type="domain" description="HupH hydrogenase expression protein C-terminal" evidence="2">
    <location>
        <begin position="184"/>
        <end position="322"/>
    </location>
</feature>
<evidence type="ECO:0000313" key="3">
    <source>
        <dbReference type="EMBL" id="MBK1630764.1"/>
    </source>
</evidence>
<dbReference type="InterPro" id="IPR038527">
    <property type="entry name" value="HupH_C_sf"/>
</dbReference>
<dbReference type="RefSeq" id="WP_200235960.1">
    <property type="nucleotide sequence ID" value="NZ_NRRV01000016.1"/>
</dbReference>
<comment type="caution">
    <text evidence="3">The sequence shown here is derived from an EMBL/GenBank/DDBJ whole genome shotgun (WGS) entry which is preliminary data.</text>
</comment>
<dbReference type="Proteomes" id="UP000748752">
    <property type="component" value="Unassembled WGS sequence"/>
</dbReference>
<keyword evidence="4" id="KW-1185">Reference proteome</keyword>
<accession>A0ABS1CFV4</accession>
<gene>
    <name evidence="3" type="ORF">CKO31_08405</name>
</gene>
<dbReference type="EMBL" id="NRRV01000016">
    <property type="protein sequence ID" value="MBK1630764.1"/>
    <property type="molecule type" value="Genomic_DNA"/>
</dbReference>
<dbReference type="Gene3D" id="3.30.1370.140">
    <property type="entry name" value="HupH hydrogenase expression protein, C-terminal domain"/>
    <property type="match status" value="2"/>
</dbReference>
<sequence>MAGPDDLLARPILAGGVGPGSQPEEADGAELQYLSMPGAMHTYRQPMLPEPEDAAACAAGLGALRTLQLHLTHYRVGALPQVIDLSALPPLDLQLVTDSLGEGEVSIRRRAADATTPGLDAAADMEAQETRLAGVWRVRGAPDATGGRWRDVLEVAAVPGFVSAHAFAAAADDVSLPEPLPAGVMNAPGVLAELLEQVELRAGLGEPADGSAATDGTPGFDGPAPRLPAHVVNLTLLPQSEQDLECLGDSLGRGPVSMLSRGYGNCRVTATGLRDVWWVQYFNSDDKLILNTLEVTPVPAAVLAAQEDLDDSAERLREILTALTEAAA</sequence>
<dbReference type="InterPro" id="IPR006894">
    <property type="entry name" value="HupH_Hydgase_express_prot_C"/>
</dbReference>
<protein>
    <recommendedName>
        <fullName evidence="2">HupH hydrogenase expression protein C-terminal domain-containing protein</fullName>
    </recommendedName>
</protein>
<proteinExistence type="inferred from homology"/>